<dbReference type="WBParaSite" id="PSAMB.scaffold297size58470.g4303.t1">
    <property type="protein sequence ID" value="PSAMB.scaffold297size58470.g4303.t1"/>
    <property type="gene ID" value="PSAMB.scaffold297size58470.g4303"/>
</dbReference>
<organism evidence="2 3">
    <name type="scientific">Plectus sambesii</name>
    <dbReference type="NCBI Taxonomy" id="2011161"/>
    <lineage>
        <taxon>Eukaryota</taxon>
        <taxon>Metazoa</taxon>
        <taxon>Ecdysozoa</taxon>
        <taxon>Nematoda</taxon>
        <taxon>Chromadorea</taxon>
        <taxon>Plectida</taxon>
        <taxon>Plectina</taxon>
        <taxon>Plectoidea</taxon>
        <taxon>Plectidae</taxon>
        <taxon>Plectus</taxon>
    </lineage>
</organism>
<protein>
    <submittedName>
        <fullName evidence="3">Uncharacterized protein</fullName>
    </submittedName>
</protein>
<keyword evidence="1" id="KW-0472">Membrane</keyword>
<keyword evidence="2" id="KW-1185">Reference proteome</keyword>
<dbReference type="AlphaFoldDB" id="A0A914W0P3"/>
<accession>A0A914W0P3</accession>
<proteinExistence type="predicted"/>
<evidence type="ECO:0000256" key="1">
    <source>
        <dbReference type="SAM" id="Phobius"/>
    </source>
</evidence>
<keyword evidence="1" id="KW-1133">Transmembrane helix</keyword>
<name>A0A914W0P3_9BILA</name>
<keyword evidence="1" id="KW-0812">Transmembrane</keyword>
<evidence type="ECO:0000313" key="2">
    <source>
        <dbReference type="Proteomes" id="UP000887566"/>
    </source>
</evidence>
<feature type="transmembrane region" description="Helical" evidence="1">
    <location>
        <begin position="42"/>
        <end position="65"/>
    </location>
</feature>
<sequence>MTQVFIPLLNTGVGYLPNNLLNWYVSNGWKITPSYLQMLYDISYVGIFLISLNPLCDALVILLIMPPYRKASSKMIVDTLKKVKSVMEDKNTRSTVVSIQQPKNNLHLKSNVIGSDFRHF</sequence>
<dbReference type="Proteomes" id="UP000887566">
    <property type="component" value="Unplaced"/>
</dbReference>
<reference evidence="3" key="1">
    <citation type="submission" date="2022-11" db="UniProtKB">
        <authorList>
            <consortium name="WormBaseParasite"/>
        </authorList>
    </citation>
    <scope>IDENTIFICATION</scope>
</reference>
<evidence type="ECO:0000313" key="3">
    <source>
        <dbReference type="WBParaSite" id="PSAMB.scaffold297size58470.g4303.t1"/>
    </source>
</evidence>